<evidence type="ECO:0000313" key="11">
    <source>
        <dbReference type="RefSeq" id="XP_039122545.1"/>
    </source>
</evidence>
<evidence type="ECO:0000259" key="9">
    <source>
        <dbReference type="PROSITE" id="PS51913"/>
    </source>
</evidence>
<evidence type="ECO:0000259" key="8">
    <source>
        <dbReference type="PROSITE" id="PS50827"/>
    </source>
</evidence>
<dbReference type="PANTHER" id="PTHR36968:SF5">
    <property type="entry name" value="HOMEOBOX-DDT DOMAIN PROTEIN RLT2"/>
    <property type="match status" value="1"/>
</dbReference>
<dbReference type="Gene3D" id="1.10.10.60">
    <property type="entry name" value="Homeodomain-like"/>
    <property type="match status" value="1"/>
</dbReference>
<dbReference type="RefSeq" id="XP_039122545.1">
    <property type="nucleotide sequence ID" value="XM_039266611.1"/>
</dbReference>
<dbReference type="PROSITE" id="PS51913">
    <property type="entry name" value="HTH_HARE"/>
    <property type="match status" value="1"/>
</dbReference>
<evidence type="ECO:0000256" key="6">
    <source>
        <dbReference type="SAM" id="MobiDB-lite"/>
    </source>
</evidence>
<keyword evidence="4 5" id="KW-0238">DNA-binding</keyword>
<feature type="compositionally biased region" description="Basic residues" evidence="6">
    <location>
        <begin position="1672"/>
        <end position="1699"/>
    </location>
</feature>
<dbReference type="InterPro" id="IPR009057">
    <property type="entry name" value="Homeodomain-like_sf"/>
</dbReference>
<feature type="region of interest" description="Disordered" evidence="6">
    <location>
        <begin position="319"/>
        <end position="412"/>
    </location>
</feature>
<feature type="compositionally biased region" description="Basic residues" evidence="6">
    <location>
        <begin position="1628"/>
        <end position="1648"/>
    </location>
</feature>
<sequence>MEVGDGAEGKRPSEGWKKTPESAGEKPVKRMMKSPYQLEILEKTYAVETYPSESLRAELSVKTGLTDRQLQMWFCHRRLKDRKFPPVKRSRREETSPPPPPPATEAAMQQAGGDMMVGSASGSGSSPSPSHLAEPRKGAAARAAGSRIGAEMSSAVGRKRYYEVAPLIAPPVPQLSVLEMRVIASVEAQLGERLREDGPILGVEFDPLPPGAFGAPIDPQESDAPAVLSHRHPATHHFLDRFENSGQQKQHIRPYDGKIYERHDTKSMKASTFLHSAESSFIPNSSSGKKKSGMGGTHLTHSHAGSRALQEYQFLPEQPSARADERTSQSHYYDSSADIHSRASSLASGGQSMRGNEQVAPSYTFQGHMSSSSLLSQQGRQQMLSSGSTEYDNPQHHNSHTNSALDGQYGTHPVVGIENSYLTSERRTFRDDDVSRMERKRKSDEARIAKEVEAHEKRIRKELEKQDILRRKREEQMRREMERHDRERRKEEERLMREKQREEERFLREQRRENERREKILMKESLRAEKLRQKEEMRREKEAARLKAANERATARRIAREYTELVEDERLELMELATSSKGLPSIMALDFDTLQRLDEFRDMLSTFPPSSVCLKRPFSVKPWINSEENIGNLLMAWKFLITFGDVLKLWPFTLDEFVQALHDYDSRLLGEIHVALLKSIIKDIEDVARTPSMSLGSNQTSAANPGGGHPHMVEGAYSWGFDIRRWQRHLNFMTWPEILRQFALSAGFGPKLKKKNVEHAYFRDDHEGNDGEDIITNLRNGAAAENAVALMQEKGFTHPRRSRHRLTPGTVKFAAFHVLSLEGSKGLTILEVADKIQKSGLRDLTTSKTPEASIAAALSRDTKLFERTAPSTYCVRTPYRKDPADTDVILSAAREKIQVFQNVPSDSEEAEKDAEDAEREDDSECDGEDDAEVDDTGTEVEPNKNFLLPNEQKNAKANQLTDKVKREPFCDAVDPQRRLRDVQKHPSEKSKDLSVSSAPNGQCLDADSNCHDEVNNLDQGDMEVDESNCEPWVQGLTEDEYCDLSVEERLNALVALIGVAIEGNSIRAILEERLEAASALKKQMWAEAQLDKRRIREEFTGRYSYSSAMGNKAEACQTNATMEGSPLHGVDNKGSDGNLDILNNDQFVDPHNLCNGNMSAEKNLLGPEFSTNTDILAPQPYGYAAEKSRSQLKSYIGHKAEEMYVYRSLPLGQDRRRNRYWLFSTSVSRNDPGSGRIFYESRDGFWKLIDSEEAFDALLASLDIRGLRESHLHSMLQKIEKAFKETIQRRKDCVDSVKPIGSLGKAGAAEVSSRSDCGRELGSPSSMLSGLNADPLEYSSSFRFDLGRDEDERNAALRRYQGFLRWMWQESYNPSILYAMKYGKKRCSELLQTCQSCYQSYFAEERHCSSCHKTFKILHNADSNFSEHVVLCEEKRMKDPDWKFVLSDSTPIRIRLLKAQLSLIEVSIPAEALQPFWTEGYRKSWGVKLHSSSSAEELFQVLTLLEAAIIHDCLSSSFETTKELLSGVASLAAKNSASLSAPAPVLPWVPDTTAAVALRLLDLDASVAYMVEQKLGFHKDKEAAELIKLPSRYNVAKNTQELDPRCPQDLIDYQEEAMWLDNVNGRRGRGRGIRGSRPTARGRGRGRGPRGIGSSTRMEFKVRGTLGTYVRTARKYTRRGGKVRGARGRQRGRRTPRPRQRPEGRAPVVKVTLSDHFNTGTSSIKRDKIVEPPVSMGRARWGLGGGKRGSYLAEAEDNSIGSESEDQAQPSEDEYDDQAMDFTREYNHNEPTGLMDDDSEEDEDGEGDGEEEAEDEDDGVQEGQDEIDEVEDEEMGDEYGDEVGDDDVNGEEEEDDDEAPLSFSSDYSSS</sequence>
<dbReference type="PROSITE" id="PS50827">
    <property type="entry name" value="DDT"/>
    <property type="match status" value="1"/>
</dbReference>
<feature type="compositionally biased region" description="Low complexity" evidence="6">
    <location>
        <begin position="118"/>
        <end position="130"/>
    </location>
</feature>
<keyword evidence="10" id="KW-1185">Reference proteome</keyword>
<feature type="DNA-binding region" description="Homeobox" evidence="4">
    <location>
        <begin position="26"/>
        <end position="85"/>
    </location>
</feature>
<feature type="compositionally biased region" description="Low complexity" evidence="6">
    <location>
        <begin position="138"/>
        <end position="148"/>
    </location>
</feature>
<dbReference type="GO" id="GO:0006357">
    <property type="term" value="P:regulation of transcription by RNA polymerase II"/>
    <property type="evidence" value="ECO:0007669"/>
    <property type="project" value="InterPro"/>
</dbReference>
<dbReference type="Proteomes" id="UP001515500">
    <property type="component" value="Chromosome 4"/>
</dbReference>
<accession>A0AB40B5Q6</accession>
<feature type="compositionally biased region" description="Polar residues" evidence="6">
    <location>
        <begin position="342"/>
        <end position="365"/>
    </location>
</feature>
<feature type="region of interest" description="Disordered" evidence="6">
    <location>
        <begin position="1756"/>
        <end position="1870"/>
    </location>
</feature>
<feature type="compositionally biased region" description="Basic and acidic residues" evidence="6">
    <location>
        <begin position="7"/>
        <end position="28"/>
    </location>
</feature>
<dbReference type="Pfam" id="PF05066">
    <property type="entry name" value="HARE-HTH"/>
    <property type="match status" value="1"/>
</dbReference>
<dbReference type="SMART" id="SM00389">
    <property type="entry name" value="HOX"/>
    <property type="match status" value="1"/>
</dbReference>
<organism evidence="10 11">
    <name type="scientific">Dioscorea cayennensis subsp. rotundata</name>
    <name type="common">White Guinea yam</name>
    <name type="synonym">Dioscorea rotundata</name>
    <dbReference type="NCBI Taxonomy" id="55577"/>
    <lineage>
        <taxon>Eukaryota</taxon>
        <taxon>Viridiplantae</taxon>
        <taxon>Streptophyta</taxon>
        <taxon>Embryophyta</taxon>
        <taxon>Tracheophyta</taxon>
        <taxon>Spermatophyta</taxon>
        <taxon>Magnoliopsida</taxon>
        <taxon>Liliopsida</taxon>
        <taxon>Dioscoreales</taxon>
        <taxon>Dioscoreaceae</taxon>
        <taxon>Dioscorea</taxon>
    </lineage>
</organism>
<dbReference type="Pfam" id="PF15612">
    <property type="entry name" value="WHIM1"/>
    <property type="match status" value="1"/>
</dbReference>
<evidence type="ECO:0000256" key="3">
    <source>
        <dbReference type="ARBA" id="ARBA00023242"/>
    </source>
</evidence>
<dbReference type="Pfam" id="PF02791">
    <property type="entry name" value="DDT"/>
    <property type="match status" value="1"/>
</dbReference>
<dbReference type="SUPFAM" id="SSF46689">
    <property type="entry name" value="Homeodomain-like"/>
    <property type="match status" value="1"/>
</dbReference>
<dbReference type="PROSITE" id="PS50071">
    <property type="entry name" value="HOMEOBOX_2"/>
    <property type="match status" value="1"/>
</dbReference>
<dbReference type="PANTHER" id="PTHR36968">
    <property type="entry name" value="HOMEOBOX-DDT DOMAIN PROTEIN RLT2"/>
    <property type="match status" value="1"/>
</dbReference>
<feature type="compositionally biased region" description="Polar residues" evidence="6">
    <location>
        <begin position="951"/>
        <end position="961"/>
    </location>
</feature>
<dbReference type="Pfam" id="PF15613">
    <property type="entry name" value="WSD"/>
    <property type="match status" value="1"/>
</dbReference>
<dbReference type="GeneID" id="120259075"/>
<evidence type="ECO:0000256" key="1">
    <source>
        <dbReference type="ARBA" id="ARBA00004123"/>
    </source>
</evidence>
<feature type="compositionally biased region" description="Acidic residues" evidence="6">
    <location>
        <begin position="1795"/>
        <end position="1859"/>
    </location>
</feature>
<feature type="region of interest" description="Disordered" evidence="6">
    <location>
        <begin position="1"/>
        <end position="31"/>
    </location>
</feature>
<reference evidence="11" key="1">
    <citation type="submission" date="2025-08" db="UniProtKB">
        <authorList>
            <consortium name="RefSeq"/>
        </authorList>
    </citation>
    <scope>IDENTIFICATION</scope>
</reference>
<feature type="domain" description="HTH HARE-type" evidence="9">
    <location>
        <begin position="809"/>
        <end position="878"/>
    </location>
</feature>
<dbReference type="SMART" id="SM00571">
    <property type="entry name" value="DDT"/>
    <property type="match status" value="1"/>
</dbReference>
<dbReference type="InterPro" id="IPR007759">
    <property type="entry name" value="Asxl_HARE-HTH"/>
</dbReference>
<feature type="region of interest" description="Disordered" evidence="6">
    <location>
        <begin position="975"/>
        <end position="1001"/>
    </location>
</feature>
<evidence type="ECO:0000256" key="2">
    <source>
        <dbReference type="ARBA" id="ARBA00023163"/>
    </source>
</evidence>
<keyword evidence="2" id="KW-0804">Transcription</keyword>
<dbReference type="InterPro" id="IPR028941">
    <property type="entry name" value="WHIM2_dom"/>
</dbReference>
<feature type="region of interest" description="Disordered" evidence="6">
    <location>
        <begin position="899"/>
        <end position="961"/>
    </location>
</feature>
<keyword evidence="4 5" id="KW-0371">Homeobox</keyword>
<dbReference type="CDD" id="cd00086">
    <property type="entry name" value="homeodomain"/>
    <property type="match status" value="1"/>
</dbReference>
<name>A0AB40B5Q6_DIOCR</name>
<dbReference type="GO" id="GO:0005634">
    <property type="term" value="C:nucleus"/>
    <property type="evidence" value="ECO:0007669"/>
    <property type="project" value="UniProtKB-SubCell"/>
</dbReference>
<feature type="region of interest" description="Disordered" evidence="6">
    <location>
        <begin position="84"/>
        <end position="148"/>
    </location>
</feature>
<feature type="region of interest" description="Disordered" evidence="6">
    <location>
        <begin position="475"/>
        <end position="503"/>
    </location>
</feature>
<evidence type="ECO:0000256" key="5">
    <source>
        <dbReference type="RuleBase" id="RU000682"/>
    </source>
</evidence>
<feature type="domain" description="DDT" evidence="8">
    <location>
        <begin position="627"/>
        <end position="686"/>
    </location>
</feature>
<gene>
    <name evidence="11" type="primary">LOC120259075</name>
</gene>
<feature type="region of interest" description="Disordered" evidence="6">
    <location>
        <begin position="1628"/>
        <end position="1655"/>
    </location>
</feature>
<proteinExistence type="predicted"/>
<dbReference type="InterPro" id="IPR001356">
    <property type="entry name" value="HD"/>
</dbReference>
<feature type="region of interest" description="Disordered" evidence="6">
    <location>
        <begin position="1672"/>
        <end position="1706"/>
    </location>
</feature>
<feature type="compositionally biased region" description="Low complexity" evidence="6">
    <location>
        <begin position="366"/>
        <end position="388"/>
    </location>
</feature>
<comment type="subcellular location">
    <subcellularLocation>
        <location evidence="1 4 5">Nucleus</location>
    </subcellularLocation>
</comment>
<feature type="compositionally biased region" description="Acidic residues" evidence="6">
    <location>
        <begin position="1763"/>
        <end position="1779"/>
    </location>
</feature>
<feature type="compositionally biased region" description="Acidic residues" evidence="6">
    <location>
        <begin position="906"/>
        <end position="938"/>
    </location>
</feature>
<evidence type="ECO:0000259" key="7">
    <source>
        <dbReference type="PROSITE" id="PS50071"/>
    </source>
</evidence>
<dbReference type="InterPro" id="IPR018501">
    <property type="entry name" value="DDT_dom"/>
</dbReference>
<dbReference type="InterPro" id="IPR044977">
    <property type="entry name" value="RLT1-3"/>
</dbReference>
<protein>
    <submittedName>
        <fullName evidence="11">Homeobox-DDT domain protein RLT2-like isoform X1</fullName>
    </submittedName>
</protein>
<dbReference type="Pfam" id="PF00046">
    <property type="entry name" value="Homeodomain"/>
    <property type="match status" value="1"/>
</dbReference>
<dbReference type="InterPro" id="IPR028942">
    <property type="entry name" value="WHIM1_dom"/>
</dbReference>
<evidence type="ECO:0000256" key="4">
    <source>
        <dbReference type="PROSITE-ProRule" id="PRU00108"/>
    </source>
</evidence>
<feature type="compositionally biased region" description="Basic and acidic residues" evidence="6">
    <location>
        <begin position="975"/>
        <end position="992"/>
    </location>
</feature>
<keyword evidence="3 4" id="KW-0539">Nucleus</keyword>
<feature type="domain" description="Homeobox" evidence="7">
    <location>
        <begin position="24"/>
        <end position="84"/>
    </location>
</feature>
<evidence type="ECO:0000313" key="10">
    <source>
        <dbReference type="Proteomes" id="UP001515500"/>
    </source>
</evidence>
<feature type="region of interest" description="Disordered" evidence="6">
    <location>
        <begin position="279"/>
        <end position="305"/>
    </location>
</feature>
<dbReference type="GO" id="GO:0003677">
    <property type="term" value="F:DNA binding"/>
    <property type="evidence" value="ECO:0007669"/>
    <property type="project" value="UniProtKB-UniRule"/>
</dbReference>